<dbReference type="InterPro" id="IPR000859">
    <property type="entry name" value="CUB_dom"/>
</dbReference>
<dbReference type="SMART" id="SM00042">
    <property type="entry name" value="CUB"/>
    <property type="match status" value="1"/>
</dbReference>
<evidence type="ECO:0000313" key="6">
    <source>
        <dbReference type="Proteomes" id="UP000887013"/>
    </source>
</evidence>
<keyword evidence="1" id="KW-0677">Repeat</keyword>
<feature type="domain" description="CUB" evidence="4">
    <location>
        <begin position="62"/>
        <end position="126"/>
    </location>
</feature>
<organism evidence="5 6">
    <name type="scientific">Nephila pilipes</name>
    <name type="common">Giant wood spider</name>
    <name type="synonym">Nephila maculata</name>
    <dbReference type="NCBI Taxonomy" id="299642"/>
    <lineage>
        <taxon>Eukaryota</taxon>
        <taxon>Metazoa</taxon>
        <taxon>Ecdysozoa</taxon>
        <taxon>Arthropoda</taxon>
        <taxon>Chelicerata</taxon>
        <taxon>Arachnida</taxon>
        <taxon>Araneae</taxon>
        <taxon>Araneomorphae</taxon>
        <taxon>Entelegynae</taxon>
        <taxon>Araneoidea</taxon>
        <taxon>Nephilidae</taxon>
        <taxon>Nephila</taxon>
    </lineage>
</organism>
<dbReference type="Gene3D" id="2.60.120.290">
    <property type="entry name" value="Spermadhesin, CUB domain"/>
    <property type="match status" value="1"/>
</dbReference>
<dbReference type="InterPro" id="IPR035914">
    <property type="entry name" value="Sperma_CUB_dom_sf"/>
</dbReference>
<proteinExistence type="predicted"/>
<feature type="non-terminal residue" evidence="5">
    <location>
        <position position="1"/>
    </location>
</feature>
<accession>A0A8X6Q5Q8</accession>
<evidence type="ECO:0000256" key="3">
    <source>
        <dbReference type="PROSITE-ProRule" id="PRU00059"/>
    </source>
</evidence>
<sequence length="269" mass="29050">ILRFDSTEKVLVFHSDNEVHGAGFIANVQQIECPGGLPPDTVTVPGPSGGGISPPAIGGGVCNRHHTEIRSTLSSPNYPSPYPLGVACRYAIHIQPGFCNVEFTFIDFSLEPPTPGLPCTRDYLDIGGVRYCGQQLKGVTKALVEWFFSRNADWESVLAKREEPPSCEFTDNSAWHGLPPIPESPPRNPITEVFGELSMKDLVDSIEGYDGSKALIFKLEPPFGAAKEVIVTFVSDSFVPDKGFLASFRQVSCGSSRSPPPPPPPPRGV</sequence>
<dbReference type="OrthoDB" id="6369184at2759"/>
<evidence type="ECO:0000259" key="4">
    <source>
        <dbReference type="PROSITE" id="PS01180"/>
    </source>
</evidence>
<evidence type="ECO:0000256" key="1">
    <source>
        <dbReference type="ARBA" id="ARBA00022737"/>
    </source>
</evidence>
<dbReference type="Proteomes" id="UP000887013">
    <property type="component" value="Unassembled WGS sequence"/>
</dbReference>
<dbReference type="PANTHER" id="PTHR24251">
    <property type="entry name" value="OVOCHYMASE-RELATED"/>
    <property type="match status" value="1"/>
</dbReference>
<dbReference type="EMBL" id="BMAW01027368">
    <property type="protein sequence ID" value="GFU01816.1"/>
    <property type="molecule type" value="Genomic_DNA"/>
</dbReference>
<keyword evidence="6" id="KW-1185">Reference proteome</keyword>
<comment type="caution">
    <text evidence="5">The sequence shown here is derived from an EMBL/GenBank/DDBJ whole genome shotgun (WGS) entry which is preliminary data.</text>
</comment>
<dbReference type="SUPFAM" id="SSF49854">
    <property type="entry name" value="Spermadhesin, CUB domain"/>
    <property type="match status" value="1"/>
</dbReference>
<protein>
    <recommendedName>
        <fullName evidence="4">CUB domain-containing protein</fullName>
    </recommendedName>
</protein>
<keyword evidence="2" id="KW-1015">Disulfide bond</keyword>
<name>A0A8X6Q5Q8_NEPPI</name>
<gene>
    <name evidence="5" type="primary">AVEN_55812_1</name>
    <name evidence="5" type="ORF">NPIL_400231</name>
</gene>
<dbReference type="Pfam" id="PF00431">
    <property type="entry name" value="CUB"/>
    <property type="match status" value="1"/>
</dbReference>
<comment type="caution">
    <text evidence="3">Lacks conserved residue(s) required for the propagation of feature annotation.</text>
</comment>
<dbReference type="CDD" id="cd00041">
    <property type="entry name" value="CUB"/>
    <property type="match status" value="1"/>
</dbReference>
<evidence type="ECO:0000313" key="5">
    <source>
        <dbReference type="EMBL" id="GFU01816.1"/>
    </source>
</evidence>
<dbReference type="PROSITE" id="PS01180">
    <property type="entry name" value="CUB"/>
    <property type="match status" value="1"/>
</dbReference>
<dbReference type="AlphaFoldDB" id="A0A8X6Q5Q8"/>
<evidence type="ECO:0000256" key="2">
    <source>
        <dbReference type="ARBA" id="ARBA00023157"/>
    </source>
</evidence>
<reference evidence="5" key="1">
    <citation type="submission" date="2020-08" db="EMBL/GenBank/DDBJ databases">
        <title>Multicomponent nature underlies the extraordinary mechanical properties of spider dragline silk.</title>
        <authorList>
            <person name="Kono N."/>
            <person name="Nakamura H."/>
            <person name="Mori M."/>
            <person name="Yoshida Y."/>
            <person name="Ohtoshi R."/>
            <person name="Malay A.D."/>
            <person name="Moran D.A.P."/>
            <person name="Tomita M."/>
            <person name="Numata K."/>
            <person name="Arakawa K."/>
        </authorList>
    </citation>
    <scope>NUCLEOTIDE SEQUENCE</scope>
</reference>